<evidence type="ECO:0000256" key="2">
    <source>
        <dbReference type="ARBA" id="ARBA00005417"/>
    </source>
</evidence>
<evidence type="ECO:0000256" key="4">
    <source>
        <dbReference type="ARBA" id="ARBA00022741"/>
    </source>
</evidence>
<dbReference type="InterPro" id="IPR027417">
    <property type="entry name" value="P-loop_NTPase"/>
</dbReference>
<dbReference type="STRING" id="1280514.AXFE_26020"/>
<dbReference type="InterPro" id="IPR003439">
    <property type="entry name" value="ABC_transporter-like_ATP-bd"/>
</dbReference>
<proteinExistence type="inferred from homology"/>
<comment type="similarity">
    <text evidence="2">Belongs to the ABC transporter superfamily.</text>
</comment>
<dbReference type="InterPro" id="IPR050763">
    <property type="entry name" value="ABC_transporter_ATP-binding"/>
</dbReference>
<dbReference type="GO" id="GO:0046677">
    <property type="term" value="P:response to antibiotic"/>
    <property type="evidence" value="ECO:0007669"/>
    <property type="project" value="UniProtKB-KW"/>
</dbReference>
<dbReference type="GO" id="GO:0005886">
    <property type="term" value="C:plasma membrane"/>
    <property type="evidence" value="ECO:0007669"/>
    <property type="project" value="UniProtKB-SubCell"/>
</dbReference>
<gene>
    <name evidence="8" type="primary">ecsA1</name>
    <name evidence="8" type="ORF">AXFE_26020</name>
</gene>
<evidence type="ECO:0000256" key="5">
    <source>
        <dbReference type="ARBA" id="ARBA00022840"/>
    </source>
</evidence>
<reference evidence="8 9" key="1">
    <citation type="submission" date="2015-01" db="EMBL/GenBank/DDBJ databases">
        <title>Draft genome of the acidophilic iron oxidizer Acidithrix ferrooxidans strain Py-F3.</title>
        <authorList>
            <person name="Poehlein A."/>
            <person name="Eisen S."/>
            <person name="Schloemann M."/>
            <person name="Johnson B.D."/>
            <person name="Daniel R."/>
            <person name="Muehling M."/>
        </authorList>
    </citation>
    <scope>NUCLEOTIDE SEQUENCE [LARGE SCALE GENOMIC DNA]</scope>
    <source>
        <strain evidence="8 9">Py-F3</strain>
    </source>
</reference>
<name>A0A0D8HF90_9ACTN</name>
<evidence type="ECO:0000313" key="9">
    <source>
        <dbReference type="Proteomes" id="UP000032360"/>
    </source>
</evidence>
<dbReference type="PANTHER" id="PTHR42711">
    <property type="entry name" value="ABC TRANSPORTER ATP-BINDING PROTEIN"/>
    <property type="match status" value="1"/>
</dbReference>
<dbReference type="Pfam" id="PF00005">
    <property type="entry name" value="ABC_tran"/>
    <property type="match status" value="1"/>
</dbReference>
<organism evidence="8 9">
    <name type="scientific">Acidithrix ferrooxidans</name>
    <dbReference type="NCBI Taxonomy" id="1280514"/>
    <lineage>
        <taxon>Bacteria</taxon>
        <taxon>Bacillati</taxon>
        <taxon>Actinomycetota</taxon>
        <taxon>Acidimicrobiia</taxon>
        <taxon>Acidimicrobiales</taxon>
        <taxon>Acidimicrobiaceae</taxon>
        <taxon>Acidithrix</taxon>
    </lineage>
</organism>
<dbReference type="PATRIC" id="fig|1280514.3.peg.3414"/>
<dbReference type="PANTHER" id="PTHR42711:SF5">
    <property type="entry name" value="ABC TRANSPORTER ATP-BINDING PROTEIN NATA"/>
    <property type="match status" value="1"/>
</dbReference>
<keyword evidence="4" id="KW-0547">Nucleotide-binding</keyword>
<dbReference type="EMBL" id="JXYS01000080">
    <property type="protein sequence ID" value="KJF16539.1"/>
    <property type="molecule type" value="Genomic_DNA"/>
</dbReference>
<dbReference type="SMART" id="SM00382">
    <property type="entry name" value="AAA"/>
    <property type="match status" value="1"/>
</dbReference>
<dbReference type="GO" id="GO:0016887">
    <property type="term" value="F:ATP hydrolysis activity"/>
    <property type="evidence" value="ECO:0007669"/>
    <property type="project" value="InterPro"/>
</dbReference>
<evidence type="ECO:0000313" key="8">
    <source>
        <dbReference type="EMBL" id="KJF16539.1"/>
    </source>
</evidence>
<dbReference type="GO" id="GO:0005524">
    <property type="term" value="F:ATP binding"/>
    <property type="evidence" value="ECO:0007669"/>
    <property type="project" value="UniProtKB-KW"/>
</dbReference>
<evidence type="ECO:0000259" key="7">
    <source>
        <dbReference type="PROSITE" id="PS50893"/>
    </source>
</evidence>
<dbReference type="Proteomes" id="UP000032360">
    <property type="component" value="Unassembled WGS sequence"/>
</dbReference>
<keyword evidence="9" id="KW-1185">Reference proteome</keyword>
<evidence type="ECO:0000256" key="6">
    <source>
        <dbReference type="ARBA" id="ARBA00023251"/>
    </source>
</evidence>
<feature type="domain" description="ABC transporter" evidence="7">
    <location>
        <begin position="26"/>
        <end position="253"/>
    </location>
</feature>
<comment type="subcellular location">
    <subcellularLocation>
        <location evidence="1">Cell membrane</location>
        <topology evidence="1">Peripheral membrane protein</topology>
    </subcellularLocation>
</comment>
<evidence type="ECO:0000256" key="1">
    <source>
        <dbReference type="ARBA" id="ARBA00004202"/>
    </source>
</evidence>
<sequence length="356" mass="40235">MRRFPIVIQIDIRSYQSQRGHYKHMLDLIDLTKTYGQVKALDRMTFSVQPGAVFGFLGPNGSGKTTAMRSIFGLISLEAGHVQWKNAPITPDEIRQFGYMPEERGLYPKMSVMDHLVYLGRLHSLSTETATKRAQALIDELEVKGGGSAKVESLSLGNKQRTQIAAALIHEPTLLVMDEPFSGLDPISIEVVRGIFKKYAQEGKTVLFSSHQLEVVEDLCESVAIAYQGRIVAWDRLTTLTELDKDLIIKVQDDLDGNYLNQIDDISILDNHEGTFRLRLARPELAPVVLHRAMEFGTLERYEVARRRLSDVFKEAISTSGLSNSQWETRDDFDEDLKFKAEHQTELGHDLKDEIS</sequence>
<keyword evidence="3" id="KW-0813">Transport</keyword>
<dbReference type="Gene3D" id="3.40.50.300">
    <property type="entry name" value="P-loop containing nucleotide triphosphate hydrolases"/>
    <property type="match status" value="1"/>
</dbReference>
<dbReference type="SUPFAM" id="SSF52540">
    <property type="entry name" value="P-loop containing nucleoside triphosphate hydrolases"/>
    <property type="match status" value="1"/>
</dbReference>
<evidence type="ECO:0000256" key="3">
    <source>
        <dbReference type="ARBA" id="ARBA00022448"/>
    </source>
</evidence>
<keyword evidence="6" id="KW-0046">Antibiotic resistance</keyword>
<protein>
    <submittedName>
        <fullName evidence="8">ABC-type transporter ATP-binding protein EcsA</fullName>
    </submittedName>
</protein>
<accession>A0A0D8HF90</accession>
<keyword evidence="5 8" id="KW-0067">ATP-binding</keyword>
<comment type="caution">
    <text evidence="8">The sequence shown here is derived from an EMBL/GenBank/DDBJ whole genome shotgun (WGS) entry which is preliminary data.</text>
</comment>
<dbReference type="AlphaFoldDB" id="A0A0D8HF90"/>
<dbReference type="PROSITE" id="PS50893">
    <property type="entry name" value="ABC_TRANSPORTER_2"/>
    <property type="match status" value="1"/>
</dbReference>
<dbReference type="InterPro" id="IPR003593">
    <property type="entry name" value="AAA+_ATPase"/>
</dbReference>